<reference evidence="2 3" key="1">
    <citation type="submission" date="2024-09" db="EMBL/GenBank/DDBJ databases">
        <authorList>
            <person name="Zhang Z.-H."/>
        </authorList>
    </citation>
    <scope>NUCLEOTIDE SEQUENCE [LARGE SCALE GENOMIC DNA]</scope>
    <source>
        <strain evidence="2 3">HHTR114</strain>
    </source>
</reference>
<keyword evidence="1" id="KW-0812">Transmembrane</keyword>
<feature type="transmembrane region" description="Helical" evidence="1">
    <location>
        <begin position="6"/>
        <end position="24"/>
    </location>
</feature>
<keyword evidence="1" id="KW-0472">Membrane</keyword>
<evidence type="ECO:0000313" key="3">
    <source>
        <dbReference type="Proteomes" id="UP001596116"/>
    </source>
</evidence>
<name>A0ABW1KX56_9PROT</name>
<evidence type="ECO:0000256" key="1">
    <source>
        <dbReference type="SAM" id="Phobius"/>
    </source>
</evidence>
<gene>
    <name evidence="2" type="ORF">ACFMB1_06425</name>
</gene>
<dbReference type="Proteomes" id="UP001596116">
    <property type="component" value="Unassembled WGS sequence"/>
</dbReference>
<proteinExistence type="predicted"/>
<organism evidence="2 3">
    <name type="scientific">Hyphococcus aureus</name>
    <dbReference type="NCBI Taxonomy" id="2666033"/>
    <lineage>
        <taxon>Bacteria</taxon>
        <taxon>Pseudomonadati</taxon>
        <taxon>Pseudomonadota</taxon>
        <taxon>Alphaproteobacteria</taxon>
        <taxon>Parvularculales</taxon>
        <taxon>Parvularculaceae</taxon>
        <taxon>Hyphococcus</taxon>
    </lineage>
</organism>
<dbReference type="NCBIfam" id="NF045607">
    <property type="entry name" value="exo_Victor_syst"/>
    <property type="match status" value="1"/>
</dbReference>
<accession>A0ABW1KX56</accession>
<dbReference type="RefSeq" id="WP_379879500.1">
    <property type="nucleotide sequence ID" value="NZ_JBHPON010000001.1"/>
</dbReference>
<comment type="caution">
    <text evidence="2">The sequence shown here is derived from an EMBL/GenBank/DDBJ whole genome shotgun (WGS) entry which is preliminary data.</text>
</comment>
<feature type="transmembrane region" description="Helical" evidence="1">
    <location>
        <begin position="31"/>
        <end position="48"/>
    </location>
</feature>
<dbReference type="EMBL" id="JBHPON010000001">
    <property type="protein sequence ID" value="MFC6035172.1"/>
    <property type="molecule type" value="Genomic_DNA"/>
</dbReference>
<evidence type="ECO:0000313" key="2">
    <source>
        <dbReference type="EMBL" id="MFC6035172.1"/>
    </source>
</evidence>
<protein>
    <submittedName>
        <fullName evidence="2">XrtV sorting system accessory protein</fullName>
    </submittedName>
</protein>
<feature type="transmembrane region" description="Helical" evidence="1">
    <location>
        <begin position="54"/>
        <end position="76"/>
    </location>
</feature>
<dbReference type="InterPro" id="IPR054655">
    <property type="entry name" value="XrtV-like"/>
</dbReference>
<sequence>MFTIFDVYSLALLLASMGLFVKRYMTQDPPVYPYLIIASTCLVANWLGEAGGGVFALALLLAASFSFLGCLLYPSWRSMNGEEDKKTAAVDDAF</sequence>
<keyword evidence="1" id="KW-1133">Transmembrane helix</keyword>
<keyword evidence="3" id="KW-1185">Reference proteome</keyword>